<dbReference type="Proteomes" id="UP000305709">
    <property type="component" value="Unassembled WGS sequence"/>
</dbReference>
<comment type="caution">
    <text evidence="1">The sequence shown here is derived from an EMBL/GenBank/DDBJ whole genome shotgun (WGS) entry which is preliminary data.</text>
</comment>
<dbReference type="EMBL" id="VDFV01000067">
    <property type="protein sequence ID" value="TNC61417.1"/>
    <property type="molecule type" value="Genomic_DNA"/>
</dbReference>
<dbReference type="OrthoDB" id="7063346at2"/>
<dbReference type="AlphaFoldDB" id="A0A5C4N8P8"/>
<keyword evidence="2" id="KW-1185">Reference proteome</keyword>
<protein>
    <recommendedName>
        <fullName evidence="3">Leucine-rich repeat domain-containing protein</fullName>
    </recommendedName>
</protein>
<evidence type="ECO:0000313" key="1">
    <source>
        <dbReference type="EMBL" id="TNC61417.1"/>
    </source>
</evidence>
<evidence type="ECO:0000313" key="2">
    <source>
        <dbReference type="Proteomes" id="UP000305709"/>
    </source>
</evidence>
<dbReference type="SUPFAM" id="SSF52058">
    <property type="entry name" value="L domain-like"/>
    <property type="match status" value="1"/>
</dbReference>
<evidence type="ECO:0008006" key="3">
    <source>
        <dbReference type="Google" id="ProtNLM"/>
    </source>
</evidence>
<proteinExistence type="predicted"/>
<name>A0A5C4N8P8_9RHOB</name>
<sequence length="244" mass="28178">MTDRDAVTVDQGHVLNNKVRGHVERDWEDWRTNHFFGETADIPLTATRAWIARAKLNYRGVGRRTALRHLIATNVDQFFLDEISQLDELERLELEWPMVADNLAPLLGLRRLRFLSLDSPRKITDFTPLLQLPALRTLLITNPKRMASLDWLRDAHHLEVIGIEGGMWSPYKIPSLKPLAGLRSLRAFLGVSTTLADKQLMPLADCPNLEFLKIARVAPREQFERLHAVKPNLVCTWFRSDMWR</sequence>
<gene>
    <name evidence="1" type="ORF">FHG71_21205</name>
</gene>
<organism evidence="1 2">
    <name type="scientific">Rubellimicrobium roseum</name>
    <dbReference type="NCBI Taxonomy" id="687525"/>
    <lineage>
        <taxon>Bacteria</taxon>
        <taxon>Pseudomonadati</taxon>
        <taxon>Pseudomonadota</taxon>
        <taxon>Alphaproteobacteria</taxon>
        <taxon>Rhodobacterales</taxon>
        <taxon>Roseobacteraceae</taxon>
        <taxon>Rubellimicrobium</taxon>
    </lineage>
</organism>
<dbReference type="InterPro" id="IPR032675">
    <property type="entry name" value="LRR_dom_sf"/>
</dbReference>
<accession>A0A5C4N8P8</accession>
<dbReference type="Gene3D" id="3.80.10.10">
    <property type="entry name" value="Ribonuclease Inhibitor"/>
    <property type="match status" value="1"/>
</dbReference>
<reference evidence="1 2" key="1">
    <citation type="submission" date="2019-06" db="EMBL/GenBank/DDBJ databases">
        <authorList>
            <person name="Jiang L."/>
        </authorList>
    </citation>
    <scope>NUCLEOTIDE SEQUENCE [LARGE SCALE GENOMIC DNA]</scope>
    <source>
        <strain evidence="1 2">YIM 48858</strain>
    </source>
</reference>
<dbReference type="RefSeq" id="WP_139083691.1">
    <property type="nucleotide sequence ID" value="NZ_VDFV01000067.1"/>
</dbReference>